<reference evidence="1 2" key="1">
    <citation type="submission" date="2018-03" db="EMBL/GenBank/DDBJ databases">
        <title>Genomic Encyclopedia of Archaeal and Bacterial Type Strains, Phase II (KMG-II): from individual species to whole genera.</title>
        <authorList>
            <person name="Goeker M."/>
        </authorList>
    </citation>
    <scope>NUCLEOTIDE SEQUENCE [LARGE SCALE GENOMIC DNA]</scope>
    <source>
        <strain evidence="1 2">DSM 29057</strain>
    </source>
</reference>
<evidence type="ECO:0000313" key="1">
    <source>
        <dbReference type="EMBL" id="PSL23488.1"/>
    </source>
</evidence>
<organism evidence="1 2">
    <name type="scientific">Dyadobacter jiangsuensis</name>
    <dbReference type="NCBI Taxonomy" id="1591085"/>
    <lineage>
        <taxon>Bacteria</taxon>
        <taxon>Pseudomonadati</taxon>
        <taxon>Bacteroidota</taxon>
        <taxon>Cytophagia</taxon>
        <taxon>Cytophagales</taxon>
        <taxon>Spirosomataceae</taxon>
        <taxon>Dyadobacter</taxon>
    </lineage>
</organism>
<evidence type="ECO:0000313" key="2">
    <source>
        <dbReference type="Proteomes" id="UP000241964"/>
    </source>
</evidence>
<accession>A0A2P8FP35</accession>
<name>A0A2P8FP35_9BACT</name>
<keyword evidence="2" id="KW-1185">Reference proteome</keyword>
<proteinExistence type="predicted"/>
<gene>
    <name evidence="1" type="ORF">CLV60_11643</name>
</gene>
<protein>
    <submittedName>
        <fullName evidence="1">Uncharacterized protein</fullName>
    </submittedName>
</protein>
<dbReference type="Proteomes" id="UP000241964">
    <property type="component" value="Unassembled WGS sequence"/>
</dbReference>
<comment type="caution">
    <text evidence="1">The sequence shown here is derived from an EMBL/GenBank/DDBJ whole genome shotgun (WGS) entry which is preliminary data.</text>
</comment>
<dbReference type="EMBL" id="PYAS01000016">
    <property type="protein sequence ID" value="PSL23488.1"/>
    <property type="molecule type" value="Genomic_DNA"/>
</dbReference>
<sequence>MDELRAFTHAVINARFYFYKPYFTNIYQEFKENMQ</sequence>
<dbReference type="AlphaFoldDB" id="A0A2P8FP35"/>